<sequence>MLDIIISSLAQGCVWAIMAIGVYITYRLLNIADMSAEAVFPLGAAVSAIMITNDVNPLIATVASFFAGSLAGMVAGLIHTKMKIPPLLTGILVLTGLYTINMHVMGRPNIALIGSNTIFKGLTDYLNLGRNIPVIIVSLIIVAIIVVVLNAFLHTEIGLALRSTGDNEQMSQANGINTDNMKTLAYMIGNGLIALSGSLIAQKDGFADIGMGTGTMVIGMSSLIIAEVVIPNQPLGIRLSSLVVGSFIYRIIIDLILNQRFFKVEPYDIKLFSAILLGFVLYLPEMKKHLNKYRRNGQLSGGK</sequence>
<proteinExistence type="predicted"/>
<keyword evidence="4 6" id="KW-1133">Transmembrane helix</keyword>
<name>A0ABY5P383_9LACT</name>
<keyword evidence="5 6" id="KW-0472">Membrane</keyword>
<dbReference type="PANTHER" id="PTHR32196">
    <property type="entry name" value="ABC TRANSPORTER PERMEASE PROTEIN YPHD-RELATED-RELATED"/>
    <property type="match status" value="1"/>
</dbReference>
<feature type="transmembrane region" description="Helical" evidence="6">
    <location>
        <begin position="58"/>
        <end position="78"/>
    </location>
</feature>
<keyword evidence="2" id="KW-1003">Cell membrane</keyword>
<gene>
    <name evidence="7" type="ORF">NRE15_08520</name>
</gene>
<feature type="transmembrane region" description="Helical" evidence="6">
    <location>
        <begin position="209"/>
        <end position="230"/>
    </location>
</feature>
<keyword evidence="3 6" id="KW-0812">Transmembrane</keyword>
<feature type="transmembrane region" description="Helical" evidence="6">
    <location>
        <begin position="31"/>
        <end position="52"/>
    </location>
</feature>
<feature type="transmembrane region" description="Helical" evidence="6">
    <location>
        <begin position="269"/>
        <end position="285"/>
    </location>
</feature>
<evidence type="ECO:0000256" key="1">
    <source>
        <dbReference type="ARBA" id="ARBA00004651"/>
    </source>
</evidence>
<dbReference type="EMBL" id="CP102453">
    <property type="protein sequence ID" value="UUX32960.1"/>
    <property type="molecule type" value="Genomic_DNA"/>
</dbReference>
<feature type="transmembrane region" description="Helical" evidence="6">
    <location>
        <begin position="184"/>
        <end position="203"/>
    </location>
</feature>
<keyword evidence="8" id="KW-1185">Reference proteome</keyword>
<evidence type="ECO:0000256" key="6">
    <source>
        <dbReference type="SAM" id="Phobius"/>
    </source>
</evidence>
<feature type="transmembrane region" description="Helical" evidence="6">
    <location>
        <begin position="87"/>
        <end position="106"/>
    </location>
</feature>
<feature type="transmembrane region" description="Helical" evidence="6">
    <location>
        <begin position="6"/>
        <end position="24"/>
    </location>
</feature>
<dbReference type="Pfam" id="PF02653">
    <property type="entry name" value="BPD_transp_2"/>
    <property type="match status" value="1"/>
</dbReference>
<dbReference type="InterPro" id="IPR001851">
    <property type="entry name" value="ABC_transp_permease"/>
</dbReference>
<organism evidence="7 8">
    <name type="scientific">Fundicoccus culcitae</name>
    <dbReference type="NCBI Taxonomy" id="2969821"/>
    <lineage>
        <taxon>Bacteria</taxon>
        <taxon>Bacillati</taxon>
        <taxon>Bacillota</taxon>
        <taxon>Bacilli</taxon>
        <taxon>Lactobacillales</taxon>
        <taxon>Aerococcaceae</taxon>
        <taxon>Fundicoccus</taxon>
    </lineage>
</organism>
<feature type="transmembrane region" description="Helical" evidence="6">
    <location>
        <begin position="237"/>
        <end position="257"/>
    </location>
</feature>
<comment type="subcellular location">
    <subcellularLocation>
        <location evidence="1">Cell membrane</location>
        <topology evidence="1">Multi-pass membrane protein</topology>
    </subcellularLocation>
</comment>
<feature type="transmembrane region" description="Helical" evidence="6">
    <location>
        <begin position="132"/>
        <end position="153"/>
    </location>
</feature>
<evidence type="ECO:0000313" key="7">
    <source>
        <dbReference type="EMBL" id="UUX32960.1"/>
    </source>
</evidence>
<evidence type="ECO:0000256" key="4">
    <source>
        <dbReference type="ARBA" id="ARBA00022989"/>
    </source>
</evidence>
<dbReference type="CDD" id="cd06574">
    <property type="entry name" value="TM_PBP1_branched-chain-AA_like"/>
    <property type="match status" value="1"/>
</dbReference>
<evidence type="ECO:0000313" key="8">
    <source>
        <dbReference type="Proteomes" id="UP001315967"/>
    </source>
</evidence>
<dbReference type="PANTHER" id="PTHR32196:SF69">
    <property type="entry name" value="BRANCHED-CHAIN AMINO ACID TRANSPORT SYSTEM, PERMEASE PROTEIN"/>
    <property type="match status" value="1"/>
</dbReference>
<evidence type="ECO:0000256" key="2">
    <source>
        <dbReference type="ARBA" id="ARBA00022475"/>
    </source>
</evidence>
<evidence type="ECO:0000256" key="5">
    <source>
        <dbReference type="ARBA" id="ARBA00023136"/>
    </source>
</evidence>
<dbReference type="RefSeq" id="WP_313792464.1">
    <property type="nucleotide sequence ID" value="NZ_CP102453.1"/>
</dbReference>
<dbReference type="Proteomes" id="UP001315967">
    <property type="component" value="Chromosome"/>
</dbReference>
<protein>
    <submittedName>
        <fullName evidence="7">ABC transporter permease</fullName>
    </submittedName>
</protein>
<evidence type="ECO:0000256" key="3">
    <source>
        <dbReference type="ARBA" id="ARBA00022692"/>
    </source>
</evidence>
<reference evidence="7 8" key="1">
    <citation type="submission" date="2022-08" db="EMBL/GenBank/DDBJ databases">
        <title>Aerococcaceae sp. nov isolated from spoiled eye mask.</title>
        <authorList>
            <person name="Zhou G."/>
            <person name="Xie X.-B."/>
            <person name="Shi Q.-S."/>
            <person name="Wang Y.-S."/>
            <person name="Wen X."/>
            <person name="Peng H."/>
            <person name="Yang X.-J."/>
            <person name="Tao H.-B."/>
            <person name="Huang X.-M."/>
        </authorList>
    </citation>
    <scope>NUCLEOTIDE SEQUENCE [LARGE SCALE GENOMIC DNA]</scope>
    <source>
        <strain evidence="8">DM20194951</strain>
    </source>
</reference>
<accession>A0ABY5P383</accession>